<reference evidence="8" key="3">
    <citation type="submission" date="2018-08" db="EMBL/GenBank/DDBJ databases">
        <title>Streptococcus chenjunshii sp. nov., isolated from stools sample of the Tibetan antelope in the Qinghai-Tibet plateau, China.</title>
        <authorList>
            <person name="Tian Z."/>
        </authorList>
    </citation>
    <scope>NUCLEOTIDE SEQUENCE [LARGE SCALE GENOMIC DNA]</scope>
    <source>
        <strain evidence="8">Z15</strain>
    </source>
</reference>
<feature type="domain" description="Nucleoside phosphorylase" evidence="4">
    <location>
        <begin position="65"/>
        <end position="230"/>
    </location>
</feature>
<proteinExistence type="predicted"/>
<keyword evidence="10" id="KW-1185">Reference proteome</keyword>
<dbReference type="Proteomes" id="UP000264056">
    <property type="component" value="Unassembled WGS sequence"/>
</dbReference>
<dbReference type="AlphaFoldDB" id="A0A372KIT8"/>
<dbReference type="EMBL" id="CP031733">
    <property type="protein sequence ID" value="AXQ79511.1"/>
    <property type="molecule type" value="Genomic_DNA"/>
</dbReference>
<organism evidence="7 9">
    <name type="scientific">Streptococcus chenjunshii</name>
    <dbReference type="NCBI Taxonomy" id="2173853"/>
    <lineage>
        <taxon>Bacteria</taxon>
        <taxon>Bacillati</taxon>
        <taxon>Bacillota</taxon>
        <taxon>Bacilli</taxon>
        <taxon>Lactobacillales</taxon>
        <taxon>Streptococcaceae</taxon>
        <taxon>Streptococcus</taxon>
    </lineage>
</organism>
<dbReference type="KEGG" id="schj:DDV21_010780"/>
<evidence type="ECO:0000313" key="9">
    <source>
        <dbReference type="Proteomes" id="UP000262901"/>
    </source>
</evidence>
<dbReference type="GO" id="GO:0005829">
    <property type="term" value="C:cytosol"/>
    <property type="evidence" value="ECO:0007669"/>
    <property type="project" value="TreeGrafter"/>
</dbReference>
<dbReference type="Pfam" id="PF01048">
    <property type="entry name" value="PNP_UDP_1"/>
    <property type="match status" value="1"/>
</dbReference>
<accession>A0A346NER6</accession>
<evidence type="ECO:0000313" key="5">
    <source>
        <dbReference type="EMBL" id="AXQ79511.1"/>
    </source>
</evidence>
<evidence type="ECO:0000313" key="8">
    <source>
        <dbReference type="Proteomes" id="UP000246115"/>
    </source>
</evidence>
<accession>A0A372KIT8</accession>
<dbReference type="RefSeq" id="WP_116879138.1">
    <property type="nucleotide sequence ID" value="NZ_CP031733.1"/>
</dbReference>
<dbReference type="Proteomes" id="UP000246115">
    <property type="component" value="Chromosome"/>
</dbReference>
<evidence type="ECO:0000256" key="2">
    <source>
        <dbReference type="ARBA" id="ARBA00021980"/>
    </source>
</evidence>
<dbReference type="EC" id="2.4.2.3" evidence="1"/>
<dbReference type="GO" id="GO:0004731">
    <property type="term" value="F:purine-nucleoside phosphorylase activity"/>
    <property type="evidence" value="ECO:0007669"/>
    <property type="project" value="TreeGrafter"/>
</dbReference>
<protein>
    <recommendedName>
        <fullName evidence="2">Uridine phosphorylase</fullName>
        <ecNumber evidence="1">2.4.2.3</ecNumber>
    </recommendedName>
</protein>
<gene>
    <name evidence="5" type="ORF">DDV21_010780</name>
    <name evidence="6" type="ORF">DDV22_06755</name>
    <name evidence="7" type="ORF">DDV23_11000</name>
</gene>
<evidence type="ECO:0000313" key="10">
    <source>
        <dbReference type="Proteomes" id="UP000264056"/>
    </source>
</evidence>
<dbReference type="OrthoDB" id="7945729at2"/>
<dbReference type="GO" id="GO:0004850">
    <property type="term" value="F:uridine phosphorylase activity"/>
    <property type="evidence" value="ECO:0007669"/>
    <property type="project" value="UniProtKB-EC"/>
</dbReference>
<name>A0A372KIT8_9STRE</name>
<dbReference type="PANTHER" id="PTHR43691">
    <property type="entry name" value="URIDINE PHOSPHORYLASE"/>
    <property type="match status" value="1"/>
</dbReference>
<dbReference type="Gene3D" id="3.40.50.1580">
    <property type="entry name" value="Nucleoside phosphorylase domain"/>
    <property type="match status" value="1"/>
</dbReference>
<reference evidence="6 10" key="1">
    <citation type="submission" date="2018-08" db="EMBL/GenBank/DDBJ databases">
        <title>Draft genome of Streptococcus sp .nov. Z2.</title>
        <authorList>
            <person name="Tian Z."/>
        </authorList>
    </citation>
    <scope>NUCLEOTIDE SEQUENCE [LARGE SCALE GENOMIC DNA]</scope>
    <source>
        <strain evidence="6 10">Z2</strain>
    </source>
</reference>
<evidence type="ECO:0000256" key="1">
    <source>
        <dbReference type="ARBA" id="ARBA00011888"/>
    </source>
</evidence>
<dbReference type="SUPFAM" id="SSF53167">
    <property type="entry name" value="Purine and uridine phosphorylases"/>
    <property type="match status" value="1"/>
</dbReference>
<evidence type="ECO:0000259" key="4">
    <source>
        <dbReference type="Pfam" id="PF01048"/>
    </source>
</evidence>
<dbReference type="EMBL" id="QVQY01000016">
    <property type="protein sequence ID" value="RFU50801.1"/>
    <property type="molecule type" value="Genomic_DNA"/>
</dbReference>
<dbReference type="Proteomes" id="UP000262901">
    <property type="component" value="Unassembled WGS sequence"/>
</dbReference>
<comment type="catalytic activity">
    <reaction evidence="3">
        <text>uridine + phosphate = alpha-D-ribose 1-phosphate + uracil</text>
        <dbReference type="Rhea" id="RHEA:24388"/>
        <dbReference type="ChEBI" id="CHEBI:16704"/>
        <dbReference type="ChEBI" id="CHEBI:17568"/>
        <dbReference type="ChEBI" id="CHEBI:43474"/>
        <dbReference type="ChEBI" id="CHEBI:57720"/>
        <dbReference type="EC" id="2.4.2.3"/>
    </reaction>
</comment>
<evidence type="ECO:0000256" key="3">
    <source>
        <dbReference type="ARBA" id="ARBA00048447"/>
    </source>
</evidence>
<dbReference type="InterPro" id="IPR000845">
    <property type="entry name" value="Nucleoside_phosphorylase_d"/>
</dbReference>
<reference evidence="7 9" key="2">
    <citation type="submission" date="2018-08" db="EMBL/GenBank/DDBJ databases">
        <title>Draft genome of Streptococcus sp. nov. Z1.</title>
        <authorList>
            <person name="Tian Z."/>
        </authorList>
    </citation>
    <scope>NUCLEOTIDE SEQUENCE [LARGE SCALE GENOMIC DNA]</scope>
    <source>
        <strain evidence="7">Z1</strain>
        <strain evidence="9">Z1(2018)</strain>
    </source>
</reference>
<evidence type="ECO:0000313" key="6">
    <source>
        <dbReference type="EMBL" id="RFU50801.1"/>
    </source>
</evidence>
<sequence>MLLNEFENIPAIIEPTDRGIRGGGEICDTIILPFAGETVQAAAACPETHIGGYLQNLNGKHFWYIYEKDKFKAAVSLAPVGAPALVGHLEELNAKGFRRFIIMGTCGFLDETIKNHDFILPAAALRDEGTSYHYAAPSDEIAYDSALLSAMSKIFDRHGIGYITAKTWTTDAFYRETPAKAQRRLAAGAQVVDMEAAAVMAWAQFRKVPVYQFFYPADYVNSISHKWETRRKDLAASEALLDLALTIAKEVEDEAILET</sequence>
<reference evidence="5" key="4">
    <citation type="journal article" date="2019" name="Int. J. Syst. Evol. Microbiol.">
        <title>Streptococcus chenjunshii sp. nov. isolated from feces of Tibetan antelopes.</title>
        <authorList>
            <person name="Tian Z."/>
            <person name="Lu S."/>
            <person name="Jin D."/>
            <person name="Yang J."/>
            <person name="Pu J."/>
            <person name="Lai X.H."/>
            <person name="Bai X.N."/>
            <person name="Wu X.M."/>
            <person name="Li J."/>
            <person name="Wang S."/>
            <person name="Xu J."/>
        </authorList>
    </citation>
    <scope>NUCLEOTIDE SEQUENCE</scope>
    <source>
        <strain evidence="5">Z15</strain>
    </source>
</reference>
<evidence type="ECO:0000313" key="7">
    <source>
        <dbReference type="EMBL" id="RFU52189.1"/>
    </source>
</evidence>
<dbReference type="CDD" id="cd09007">
    <property type="entry name" value="NP-I_spr0068"/>
    <property type="match status" value="1"/>
</dbReference>
<dbReference type="GO" id="GO:0006152">
    <property type="term" value="P:purine nucleoside catabolic process"/>
    <property type="evidence" value="ECO:0007669"/>
    <property type="project" value="TreeGrafter"/>
</dbReference>
<dbReference type="PANTHER" id="PTHR43691:SF11">
    <property type="entry name" value="FI09636P-RELATED"/>
    <property type="match status" value="1"/>
</dbReference>
<dbReference type="EMBL" id="QVQZ01000057">
    <property type="protein sequence ID" value="RFU52189.1"/>
    <property type="molecule type" value="Genomic_DNA"/>
</dbReference>
<dbReference type="InterPro" id="IPR035994">
    <property type="entry name" value="Nucleoside_phosphorylase_sf"/>
</dbReference>